<evidence type="ECO:0000313" key="6">
    <source>
        <dbReference type="Proteomes" id="UP000007879"/>
    </source>
</evidence>
<feature type="repeat" description="ANK" evidence="3">
    <location>
        <begin position="36"/>
        <end position="68"/>
    </location>
</feature>
<dbReference type="PROSITE" id="PS50297">
    <property type="entry name" value="ANK_REP_REGION"/>
    <property type="match status" value="1"/>
</dbReference>
<evidence type="ECO:0000256" key="2">
    <source>
        <dbReference type="ARBA" id="ARBA00023043"/>
    </source>
</evidence>
<evidence type="ECO:0000256" key="1">
    <source>
        <dbReference type="ARBA" id="ARBA00022737"/>
    </source>
</evidence>
<protein>
    <submittedName>
        <fullName evidence="5">Uncharacterized protein</fullName>
    </submittedName>
</protein>
<dbReference type="EnsemblMetazoa" id="Aqu2.1.28076_001">
    <property type="protein sequence ID" value="Aqu2.1.28076_001"/>
    <property type="gene ID" value="Aqu2.1.28076"/>
</dbReference>
<dbReference type="InterPro" id="IPR036770">
    <property type="entry name" value="Ankyrin_rpt-contain_sf"/>
</dbReference>
<dbReference type="PANTHER" id="PTHR24201">
    <property type="entry name" value="ANK_REP_REGION DOMAIN-CONTAINING PROTEIN"/>
    <property type="match status" value="1"/>
</dbReference>
<dbReference type="SMART" id="SM00248">
    <property type="entry name" value="ANK"/>
    <property type="match status" value="3"/>
</dbReference>
<gene>
    <name evidence="5" type="primary">105313249</name>
</gene>
<dbReference type="Gene3D" id="1.10.150.50">
    <property type="entry name" value="Transcription Factor, Ets-1"/>
    <property type="match status" value="1"/>
</dbReference>
<proteinExistence type="predicted"/>
<feature type="repeat" description="ANK" evidence="3">
    <location>
        <begin position="69"/>
        <end position="101"/>
    </location>
</feature>
<dbReference type="OMA" id="KCDLQGF"/>
<evidence type="ECO:0000313" key="5">
    <source>
        <dbReference type="EnsemblMetazoa" id="Aqu2.1.28076_001"/>
    </source>
</evidence>
<accession>A0A1X7UK87</accession>
<dbReference type="STRING" id="400682.A0A1X7UK87"/>
<keyword evidence="6" id="KW-1185">Reference proteome</keyword>
<dbReference type="Pfam" id="PF12796">
    <property type="entry name" value="Ank_2"/>
    <property type="match status" value="1"/>
</dbReference>
<dbReference type="InterPro" id="IPR013761">
    <property type="entry name" value="SAM/pointed_sf"/>
</dbReference>
<dbReference type="Proteomes" id="UP000007879">
    <property type="component" value="Unassembled WGS sequence"/>
</dbReference>
<reference evidence="5" key="2">
    <citation type="submission" date="2017-05" db="UniProtKB">
        <authorList>
            <consortium name="EnsemblMetazoa"/>
        </authorList>
    </citation>
    <scope>IDENTIFICATION</scope>
</reference>
<dbReference type="AlphaFoldDB" id="A0A1X7UK87"/>
<dbReference type="EnsemblMetazoa" id="XM_011406527.2">
    <property type="protein sequence ID" value="XP_011404829.1"/>
    <property type="gene ID" value="LOC105313249"/>
</dbReference>
<evidence type="ECO:0000256" key="4">
    <source>
        <dbReference type="SAM" id="MobiDB-lite"/>
    </source>
</evidence>
<dbReference type="OrthoDB" id="76949at2759"/>
<keyword evidence="2 3" id="KW-0040">ANK repeat</keyword>
<dbReference type="InterPro" id="IPR050776">
    <property type="entry name" value="Ank_Repeat/CDKN_Inhibitor"/>
</dbReference>
<feature type="compositionally biased region" description="Acidic residues" evidence="4">
    <location>
        <begin position="198"/>
        <end position="214"/>
    </location>
</feature>
<keyword evidence="1" id="KW-0677">Repeat</keyword>
<evidence type="ECO:0000256" key="3">
    <source>
        <dbReference type="PROSITE-ProRule" id="PRU00023"/>
    </source>
</evidence>
<dbReference type="InterPro" id="IPR002110">
    <property type="entry name" value="Ankyrin_rpt"/>
</dbReference>
<feature type="compositionally biased region" description="Basic residues" evidence="4">
    <location>
        <begin position="171"/>
        <end position="180"/>
    </location>
</feature>
<feature type="region of interest" description="Disordered" evidence="4">
    <location>
        <begin position="156"/>
        <end position="230"/>
    </location>
</feature>
<dbReference type="eggNOG" id="KOG0504">
    <property type="taxonomic scope" value="Eukaryota"/>
</dbReference>
<sequence>MALHEPSTRIHQAAKEGEIATLSRATKKELNIPDTEGWTPVHWCAWTGHPEPLDTVLRKGGNPNKVDARGCTPLHIAATYGNSEALELLIEHKANMWSLDDRGYHPTRVAAINKRLDCCRILDTIGLQLNARHPEFVRAQQMKALKDLQKRMKKLEKINLKGRSNSVSAKMKPKSKKAKGKSSSGEGETTFVLKEKNEEEDDSEGDSEEDDELTDLATMSGRNTLRPLPKMTSGAMLNTFNDLARHPLSFEYPDELQGSNSDPALPQRREGGEMRVISRQRGGSGRAIMQVIPLDTTELELENDSPLATLLHSLDLYDEGQALLKERMDLESLSLCSEDDLLKVGLSYGPVKKITDAVKKRNRHINTPVREKEMTDTEL</sequence>
<dbReference type="KEGG" id="aqu:105313249"/>
<dbReference type="Pfam" id="PF13637">
    <property type="entry name" value="Ank_4"/>
    <property type="match status" value="1"/>
</dbReference>
<feature type="region of interest" description="Disordered" evidence="4">
    <location>
        <begin position="252"/>
        <end position="271"/>
    </location>
</feature>
<dbReference type="PROSITE" id="PS50088">
    <property type="entry name" value="ANK_REPEAT"/>
    <property type="match status" value="2"/>
</dbReference>
<name>A0A1X7UK87_AMPQE</name>
<dbReference type="SUPFAM" id="SSF48403">
    <property type="entry name" value="Ankyrin repeat"/>
    <property type="match status" value="1"/>
</dbReference>
<reference evidence="6" key="1">
    <citation type="journal article" date="2010" name="Nature">
        <title>The Amphimedon queenslandica genome and the evolution of animal complexity.</title>
        <authorList>
            <person name="Srivastava M."/>
            <person name="Simakov O."/>
            <person name="Chapman J."/>
            <person name="Fahey B."/>
            <person name="Gauthier M.E."/>
            <person name="Mitros T."/>
            <person name="Richards G.S."/>
            <person name="Conaco C."/>
            <person name="Dacre M."/>
            <person name="Hellsten U."/>
            <person name="Larroux C."/>
            <person name="Putnam N.H."/>
            <person name="Stanke M."/>
            <person name="Adamska M."/>
            <person name="Darling A."/>
            <person name="Degnan S.M."/>
            <person name="Oakley T.H."/>
            <person name="Plachetzki D.C."/>
            <person name="Zhai Y."/>
            <person name="Adamski M."/>
            <person name="Calcino A."/>
            <person name="Cummins S.F."/>
            <person name="Goodstein D.M."/>
            <person name="Harris C."/>
            <person name="Jackson D.J."/>
            <person name="Leys S.P."/>
            <person name="Shu S."/>
            <person name="Woodcroft B.J."/>
            <person name="Vervoort M."/>
            <person name="Kosik K.S."/>
            <person name="Manning G."/>
            <person name="Degnan B.M."/>
            <person name="Rokhsar D.S."/>
        </authorList>
    </citation>
    <scope>NUCLEOTIDE SEQUENCE [LARGE SCALE GENOMIC DNA]</scope>
</reference>
<organism evidence="5">
    <name type="scientific">Amphimedon queenslandica</name>
    <name type="common">Sponge</name>
    <dbReference type="NCBI Taxonomy" id="400682"/>
    <lineage>
        <taxon>Eukaryota</taxon>
        <taxon>Metazoa</taxon>
        <taxon>Porifera</taxon>
        <taxon>Demospongiae</taxon>
        <taxon>Heteroscleromorpha</taxon>
        <taxon>Haplosclerida</taxon>
        <taxon>Niphatidae</taxon>
        <taxon>Amphimedon</taxon>
    </lineage>
</organism>
<dbReference type="InParanoid" id="A0A1X7UK87"/>
<dbReference type="Gene3D" id="1.25.40.20">
    <property type="entry name" value="Ankyrin repeat-containing domain"/>
    <property type="match status" value="1"/>
</dbReference>